<evidence type="ECO:0000313" key="4">
    <source>
        <dbReference type="Proteomes" id="UP000727993"/>
    </source>
</evidence>
<gene>
    <name evidence="3" type="ORF">IPN02_17180</name>
</gene>
<dbReference type="Gene3D" id="1.10.287.110">
    <property type="entry name" value="DnaJ domain"/>
    <property type="match status" value="1"/>
</dbReference>
<dbReference type="PROSITE" id="PS50076">
    <property type="entry name" value="DNAJ_2"/>
    <property type="match status" value="1"/>
</dbReference>
<dbReference type="InterPro" id="IPR001623">
    <property type="entry name" value="DnaJ_domain"/>
</dbReference>
<feature type="region of interest" description="Disordered" evidence="1">
    <location>
        <begin position="1"/>
        <end position="23"/>
    </location>
</feature>
<dbReference type="AlphaFoldDB" id="A0A936NGH1"/>
<reference evidence="3 4" key="1">
    <citation type="submission" date="2020-10" db="EMBL/GenBank/DDBJ databases">
        <title>Connecting structure to function with the recovery of over 1000 high-quality activated sludge metagenome-assembled genomes encoding full-length rRNA genes using long-read sequencing.</title>
        <authorList>
            <person name="Singleton C.M."/>
            <person name="Petriglieri F."/>
            <person name="Kristensen J.M."/>
            <person name="Kirkegaard R.H."/>
            <person name="Michaelsen T.Y."/>
            <person name="Andersen M.H."/>
            <person name="Karst S.M."/>
            <person name="Dueholm M.S."/>
            <person name="Nielsen P.H."/>
            <person name="Albertsen M."/>
        </authorList>
    </citation>
    <scope>NUCLEOTIDE SEQUENCE [LARGE SCALE GENOMIC DNA]</scope>
    <source>
        <strain evidence="3">Lyne_18-Q3-R50-59_MAXAC.006</strain>
    </source>
</reference>
<evidence type="ECO:0000313" key="3">
    <source>
        <dbReference type="EMBL" id="MBK9298521.1"/>
    </source>
</evidence>
<dbReference type="SUPFAM" id="SSF46565">
    <property type="entry name" value="Chaperone J-domain"/>
    <property type="match status" value="1"/>
</dbReference>
<protein>
    <submittedName>
        <fullName evidence="3">J domain-containing protein</fullName>
    </submittedName>
</protein>
<dbReference type="SMART" id="SM00271">
    <property type="entry name" value="DnaJ"/>
    <property type="match status" value="1"/>
</dbReference>
<feature type="domain" description="J" evidence="2">
    <location>
        <begin position="14"/>
        <end position="98"/>
    </location>
</feature>
<accession>A0A936NGH1</accession>
<comment type="caution">
    <text evidence="3">The sequence shown here is derived from an EMBL/GenBank/DDBJ whole genome shotgun (WGS) entry which is preliminary data.</text>
</comment>
<dbReference type="EMBL" id="JADJZA010000009">
    <property type="protein sequence ID" value="MBK9298521.1"/>
    <property type="molecule type" value="Genomic_DNA"/>
</dbReference>
<dbReference type="InterPro" id="IPR036869">
    <property type="entry name" value="J_dom_sf"/>
</dbReference>
<organism evidence="3 4">
    <name type="scientific">Candidatus Neomicrothrix subdominans</name>
    <dbReference type="NCBI Taxonomy" id="2954438"/>
    <lineage>
        <taxon>Bacteria</taxon>
        <taxon>Bacillati</taxon>
        <taxon>Actinomycetota</taxon>
        <taxon>Acidimicrobiia</taxon>
        <taxon>Acidimicrobiales</taxon>
        <taxon>Microthrixaceae</taxon>
        <taxon>Candidatus Neomicrothrix</taxon>
    </lineage>
</organism>
<name>A0A936NGH1_9ACTN</name>
<evidence type="ECO:0000259" key="2">
    <source>
        <dbReference type="PROSITE" id="PS50076"/>
    </source>
</evidence>
<dbReference type="Proteomes" id="UP000727993">
    <property type="component" value="Unassembled WGS sequence"/>
</dbReference>
<evidence type="ECO:0000256" key="1">
    <source>
        <dbReference type="SAM" id="MobiDB-lite"/>
    </source>
</evidence>
<sequence length="112" mass="11953">MSPNGPADGPPPAAPETVLGVPPGATEREIDLAWRAYVKRHHPDRGGDAEAFLLGRSARETLLSSIGPASCTPRSASPVLGAPSRRRLRVRRLRRSLATMFPSLAPPPSRVD</sequence>
<proteinExistence type="predicted"/>
<dbReference type="CDD" id="cd06257">
    <property type="entry name" value="DnaJ"/>
    <property type="match status" value="1"/>
</dbReference>